<evidence type="ECO:0000256" key="1">
    <source>
        <dbReference type="SAM" id="MobiDB-lite"/>
    </source>
</evidence>
<evidence type="ECO:0000313" key="2">
    <source>
        <dbReference type="EMBL" id="TNV87707.1"/>
    </source>
</evidence>
<sequence>MVEQATATSTIFSESFQQPQIINHSEKSSPIIGARDFESPINEKSFTQIAHHSGLPGESRNLLINHFFGQTLHKQSPFHVKAKKMISRSPIGNYTQQIKVPDTQSSPFNEINLTPDGSRIMRQSKMVLISKNRTRNNQPQGGLKSKTALNMDICDLTLPDEHIFTKQNLCKPTYRINPAKITYGIMLKNRAEYNSYIQKKDSKRRPRQVLHFGGGPNRVKPVGVQAQWQEEEANYISNNTFTSIKTRDFVQNFHASQSRSVSPQNQPKQSIGGADSK</sequence>
<comment type="caution">
    <text evidence="2">The sequence shown here is derived from an EMBL/GenBank/DDBJ whole genome shotgun (WGS) entry which is preliminary data.</text>
</comment>
<reference evidence="2" key="1">
    <citation type="submission" date="2019-06" db="EMBL/GenBank/DDBJ databases">
        <authorList>
            <person name="Zheng W."/>
        </authorList>
    </citation>
    <scope>NUCLEOTIDE SEQUENCE</scope>
    <source>
        <strain evidence="2">QDHG01</strain>
    </source>
</reference>
<accession>A0A8J8T9N5</accession>
<dbReference type="EMBL" id="RRYP01000268">
    <property type="protein sequence ID" value="TNV87707.1"/>
    <property type="molecule type" value="Genomic_DNA"/>
</dbReference>
<keyword evidence="3" id="KW-1185">Reference proteome</keyword>
<proteinExistence type="predicted"/>
<evidence type="ECO:0000313" key="3">
    <source>
        <dbReference type="Proteomes" id="UP000785679"/>
    </source>
</evidence>
<feature type="compositionally biased region" description="Polar residues" evidence="1">
    <location>
        <begin position="254"/>
        <end position="269"/>
    </location>
</feature>
<protein>
    <submittedName>
        <fullName evidence="2">Uncharacterized protein</fullName>
    </submittedName>
</protein>
<organism evidence="2 3">
    <name type="scientific">Halteria grandinella</name>
    <dbReference type="NCBI Taxonomy" id="5974"/>
    <lineage>
        <taxon>Eukaryota</taxon>
        <taxon>Sar</taxon>
        <taxon>Alveolata</taxon>
        <taxon>Ciliophora</taxon>
        <taxon>Intramacronucleata</taxon>
        <taxon>Spirotrichea</taxon>
        <taxon>Stichotrichia</taxon>
        <taxon>Sporadotrichida</taxon>
        <taxon>Halteriidae</taxon>
        <taxon>Halteria</taxon>
    </lineage>
</organism>
<dbReference type="AlphaFoldDB" id="A0A8J8T9N5"/>
<name>A0A8J8T9N5_HALGN</name>
<feature type="region of interest" description="Disordered" evidence="1">
    <location>
        <begin position="254"/>
        <end position="277"/>
    </location>
</feature>
<dbReference type="Proteomes" id="UP000785679">
    <property type="component" value="Unassembled WGS sequence"/>
</dbReference>
<gene>
    <name evidence="2" type="ORF">FGO68_gene6510</name>
</gene>